<dbReference type="SMART" id="SM00744">
    <property type="entry name" value="RINGv"/>
    <property type="match status" value="1"/>
</dbReference>
<proteinExistence type="predicted"/>
<dbReference type="Pfam" id="PF12906">
    <property type="entry name" value="RINGv"/>
    <property type="match status" value="1"/>
</dbReference>
<evidence type="ECO:0000256" key="2">
    <source>
        <dbReference type="ARBA" id="ARBA00022771"/>
    </source>
</evidence>
<feature type="domain" description="RING-CH-type" evidence="6">
    <location>
        <begin position="241"/>
        <end position="317"/>
    </location>
</feature>
<dbReference type="EMBL" id="LDAU01000088">
    <property type="protein sequence ID" value="KRX07093.1"/>
    <property type="molecule type" value="Genomic_DNA"/>
</dbReference>
<feature type="domain" description="FHA" evidence="5">
    <location>
        <begin position="364"/>
        <end position="407"/>
    </location>
</feature>
<reference evidence="7 8" key="1">
    <citation type="journal article" date="2015" name="Sci. Rep.">
        <title>Genome of the facultative scuticociliatosis pathogen Pseudocohnilembus persalinus provides insight into its virulence through horizontal gene transfer.</title>
        <authorList>
            <person name="Xiong J."/>
            <person name="Wang G."/>
            <person name="Cheng J."/>
            <person name="Tian M."/>
            <person name="Pan X."/>
            <person name="Warren A."/>
            <person name="Jiang C."/>
            <person name="Yuan D."/>
            <person name="Miao W."/>
        </authorList>
    </citation>
    <scope>NUCLEOTIDE SEQUENCE [LARGE SCALE GENOMIC DNA]</scope>
    <source>
        <strain evidence="7">36N120E</strain>
    </source>
</reference>
<evidence type="ECO:0000313" key="7">
    <source>
        <dbReference type="EMBL" id="KRX07093.1"/>
    </source>
</evidence>
<dbReference type="CDD" id="cd16495">
    <property type="entry name" value="RING_CH-C4HC3_MARCH"/>
    <property type="match status" value="1"/>
</dbReference>
<feature type="region of interest" description="Disordered" evidence="4">
    <location>
        <begin position="612"/>
        <end position="633"/>
    </location>
</feature>
<dbReference type="SUPFAM" id="SSF49879">
    <property type="entry name" value="SMAD/FHA domain"/>
    <property type="match status" value="1"/>
</dbReference>
<dbReference type="InterPro" id="IPR011016">
    <property type="entry name" value="Znf_RING-CH"/>
</dbReference>
<dbReference type="Gene3D" id="2.60.200.20">
    <property type="match status" value="1"/>
</dbReference>
<dbReference type="PANTHER" id="PTHR46210">
    <property type="entry name" value="FHA DOMAIN-CONTAINING PROTEIN"/>
    <property type="match status" value="1"/>
</dbReference>
<dbReference type="Proteomes" id="UP000054937">
    <property type="component" value="Unassembled WGS sequence"/>
</dbReference>
<keyword evidence="1" id="KW-0479">Metal-binding</keyword>
<dbReference type="SUPFAM" id="SSF57850">
    <property type="entry name" value="RING/U-box"/>
    <property type="match status" value="1"/>
</dbReference>
<evidence type="ECO:0000259" key="6">
    <source>
        <dbReference type="PROSITE" id="PS51292"/>
    </source>
</evidence>
<evidence type="ECO:0000259" key="5">
    <source>
        <dbReference type="PROSITE" id="PS50006"/>
    </source>
</evidence>
<dbReference type="InterPro" id="IPR013083">
    <property type="entry name" value="Znf_RING/FYVE/PHD"/>
</dbReference>
<gene>
    <name evidence="7" type="ORF">PPERSA_05257</name>
</gene>
<dbReference type="PANTHER" id="PTHR46210:SF1">
    <property type="entry name" value="FHA DOMAIN-CONTAINING PROTEIN"/>
    <property type="match status" value="1"/>
</dbReference>
<dbReference type="AlphaFoldDB" id="A0A0V0QYX6"/>
<organism evidence="7 8">
    <name type="scientific">Pseudocohnilembus persalinus</name>
    <name type="common">Ciliate</name>
    <dbReference type="NCBI Taxonomy" id="266149"/>
    <lineage>
        <taxon>Eukaryota</taxon>
        <taxon>Sar</taxon>
        <taxon>Alveolata</taxon>
        <taxon>Ciliophora</taxon>
        <taxon>Intramacronucleata</taxon>
        <taxon>Oligohymenophorea</taxon>
        <taxon>Scuticociliatia</taxon>
        <taxon>Philasterida</taxon>
        <taxon>Pseudocohnilembidae</taxon>
        <taxon>Pseudocohnilembus</taxon>
    </lineage>
</organism>
<dbReference type="GO" id="GO:0008270">
    <property type="term" value="F:zinc ion binding"/>
    <property type="evidence" value="ECO:0007669"/>
    <property type="project" value="UniProtKB-KW"/>
</dbReference>
<feature type="compositionally biased region" description="Basic and acidic residues" evidence="4">
    <location>
        <begin position="612"/>
        <end position="622"/>
    </location>
</feature>
<dbReference type="Gene3D" id="3.30.40.10">
    <property type="entry name" value="Zinc/RING finger domain, C3HC4 (zinc finger)"/>
    <property type="match status" value="1"/>
</dbReference>
<dbReference type="OMA" id="RMNSSEM"/>
<keyword evidence="2" id="KW-0863">Zinc-finger</keyword>
<keyword evidence="3" id="KW-0862">Zinc</keyword>
<keyword evidence="8" id="KW-1185">Reference proteome</keyword>
<comment type="caution">
    <text evidence="7">The sequence shown here is derived from an EMBL/GenBank/DDBJ whole genome shotgun (WGS) entry which is preliminary data.</text>
</comment>
<sequence>MGNTQANQKEIFQDNTVNLNDILKDDPVNTLLVNSYTWSKDSHGLYDYEGGNNIKKQHIKITTKSIVQRKNDQMQVLTYDQYKKELEEDYKSQQQPILGITQTNNNEYYLKNFPNIPQNPFQALKSATKSELNTDRQNDNSMWLIVRSLKQVKGNKFGCQLQEGDYIKLGRIKFRIREISSSQNKTVINKELSEKEKSNINNSVLETNRNPVPEKTNQKTIKKTETQGTVAAEELQSSEQSIKDEGKNCRICYSDTYKKDNPLLTPCKCNGSVQHVHIKCLQQWLQNKITTKSSPYSTAYMWKNLQCELCGFKYPHIFKDNGNSYHAFEMKKPSSPYIIMEFLSKDNNECKGVHIISMHNKNQIKIGRGSDSDMKVTDISVSRCHGFINYQNGNFYLQDHNSKFGTLALIKNGINISPETNKIAIQVNRTVLYFYMKTQKQLPLCCGAKSQKNQNFMLNPKNFKEKHLQLQKENIEISEKIRELEQQKFLKEKSKIQSLKKKLQPFDILNFPVEEEKQQEDRKINLQYSQQINANDIKQSNLRASNLQLDEKQQKLFENYQRFNKLFPPQFQSKSEIKYKNLLKKSQANQNYINYNDIDLQNLPEQIKKRQFEEQKENEENKNNQQNQTNSIFHNYLNKSEIKDDAGEEKPEIEMQKQSSEQINQDRFLFKENLLKNPQKNPENFFISTQMKKDIQVEMNEPQYPNGQFNEIQDLNDQLNNKNNNINNINNINININNINNGNNQLYDLDQEENDENLQELQEQQSQQQQQQQEEFNQQQNQSQKQQLGRHIPIKKMSSNFNPKDEIIQFQD</sequence>
<evidence type="ECO:0000256" key="4">
    <source>
        <dbReference type="SAM" id="MobiDB-lite"/>
    </source>
</evidence>
<dbReference type="OrthoDB" id="264354at2759"/>
<evidence type="ECO:0000313" key="8">
    <source>
        <dbReference type="Proteomes" id="UP000054937"/>
    </source>
</evidence>
<protein>
    <submittedName>
        <fullName evidence="7">SMAD/FHA domain</fullName>
    </submittedName>
</protein>
<evidence type="ECO:0000256" key="1">
    <source>
        <dbReference type="ARBA" id="ARBA00022723"/>
    </source>
</evidence>
<feature type="region of interest" description="Disordered" evidence="4">
    <location>
        <begin position="761"/>
        <end position="812"/>
    </location>
</feature>
<dbReference type="InterPro" id="IPR008984">
    <property type="entry name" value="SMAD_FHA_dom_sf"/>
</dbReference>
<dbReference type="InParanoid" id="A0A0V0QYX6"/>
<accession>A0A0V0QYX6</accession>
<dbReference type="PROSITE" id="PS51292">
    <property type="entry name" value="ZF_RING_CH"/>
    <property type="match status" value="1"/>
</dbReference>
<dbReference type="Pfam" id="PF00498">
    <property type="entry name" value="FHA"/>
    <property type="match status" value="1"/>
</dbReference>
<feature type="compositionally biased region" description="Low complexity" evidence="4">
    <location>
        <begin position="761"/>
        <end position="787"/>
    </location>
</feature>
<name>A0A0V0QYX6_PSEPJ</name>
<feature type="compositionally biased region" description="Basic and acidic residues" evidence="4">
    <location>
        <begin position="803"/>
        <end position="812"/>
    </location>
</feature>
<evidence type="ECO:0000256" key="3">
    <source>
        <dbReference type="ARBA" id="ARBA00022833"/>
    </source>
</evidence>
<dbReference type="PROSITE" id="PS50006">
    <property type="entry name" value="FHA_DOMAIN"/>
    <property type="match status" value="1"/>
</dbReference>
<dbReference type="CDD" id="cd00060">
    <property type="entry name" value="FHA"/>
    <property type="match status" value="1"/>
</dbReference>
<dbReference type="InterPro" id="IPR000253">
    <property type="entry name" value="FHA_dom"/>
</dbReference>